<dbReference type="STRING" id="1895771.BGO89_11315"/>
<dbReference type="CDD" id="cd16831">
    <property type="entry name" value="HemS-like_C"/>
    <property type="match status" value="1"/>
</dbReference>
<dbReference type="InterPro" id="IPR053733">
    <property type="entry name" value="Heme_Transport_Util_sf"/>
</dbReference>
<dbReference type="Proteomes" id="UP000184233">
    <property type="component" value="Unassembled WGS sequence"/>
</dbReference>
<evidence type="ECO:0000259" key="2">
    <source>
        <dbReference type="Pfam" id="PF05171"/>
    </source>
</evidence>
<reference evidence="3 4" key="1">
    <citation type="submission" date="2016-09" db="EMBL/GenBank/DDBJ databases">
        <title>Genome-resolved meta-omics ties microbial dynamics to process performance in biotechnology for thiocyanate degradation.</title>
        <authorList>
            <person name="Kantor R.S."/>
            <person name="Huddy R.J."/>
            <person name="Iyer R."/>
            <person name="Thomas B.C."/>
            <person name="Brown C.T."/>
            <person name="Anantharaman K."/>
            <person name="Tringe S."/>
            <person name="Hettich R.L."/>
            <person name="Harrison S.T."/>
            <person name="Banfield J.F."/>
        </authorList>
    </citation>
    <scope>NUCLEOTIDE SEQUENCE [LARGE SCALE GENOMIC DNA]</scope>
    <source>
        <strain evidence="3">59-99</strain>
    </source>
</reference>
<organism evidence="3 4">
    <name type="scientific">Candidatus Kapaibacterium thiocyanatum</name>
    <dbReference type="NCBI Taxonomy" id="1895771"/>
    <lineage>
        <taxon>Bacteria</taxon>
        <taxon>Pseudomonadati</taxon>
        <taxon>Candidatus Kapaibacteriota</taxon>
        <taxon>Candidatus Kapaibacteriia</taxon>
        <taxon>Candidatus Kapaibacteriales</taxon>
        <taxon>Candidatus Kapaibacteriaceae</taxon>
        <taxon>Candidatus Kapaibacterium</taxon>
    </lineage>
</organism>
<dbReference type="GO" id="GO:0006826">
    <property type="term" value="P:iron ion transport"/>
    <property type="evidence" value="ECO:0007669"/>
    <property type="project" value="InterPro"/>
</dbReference>
<feature type="domain" description="Haemin-degrading HemS/ChuX" evidence="2">
    <location>
        <begin position="208"/>
        <end position="339"/>
    </location>
</feature>
<evidence type="ECO:0000313" key="4">
    <source>
        <dbReference type="Proteomes" id="UP000184233"/>
    </source>
</evidence>
<feature type="region of interest" description="Disordered" evidence="1">
    <location>
        <begin position="1"/>
        <end position="22"/>
    </location>
</feature>
<dbReference type="CDD" id="cd16830">
    <property type="entry name" value="HemS-like_N"/>
    <property type="match status" value="1"/>
</dbReference>
<dbReference type="AlphaFoldDB" id="A0A1M3KXY4"/>
<comment type="caution">
    <text evidence="3">The sequence shown here is derived from an EMBL/GenBank/DDBJ whole genome shotgun (WGS) entry which is preliminary data.</text>
</comment>
<name>A0A1M3KXY4_9BACT</name>
<feature type="domain" description="Haemin-degrading HemS/ChuX" evidence="2">
    <location>
        <begin position="30"/>
        <end position="157"/>
    </location>
</feature>
<gene>
    <name evidence="3" type="ORF">BGO89_11315</name>
</gene>
<accession>A0A1M3KXY4</accession>
<protein>
    <recommendedName>
        <fullName evidence="2">Haemin-degrading HemS/ChuX domain-containing protein</fullName>
    </recommendedName>
</protein>
<dbReference type="SUPFAM" id="SSF144064">
    <property type="entry name" value="Heme iron utilization protein-like"/>
    <property type="match status" value="1"/>
</dbReference>
<evidence type="ECO:0000256" key="1">
    <source>
        <dbReference type="SAM" id="MobiDB-lite"/>
    </source>
</evidence>
<dbReference type="Gene3D" id="3.40.1570.10">
    <property type="entry name" value="HemS/ChuS/ChuX like domains"/>
    <property type="match status" value="2"/>
</dbReference>
<dbReference type="Pfam" id="PF05171">
    <property type="entry name" value="HemS"/>
    <property type="match status" value="2"/>
</dbReference>
<proteinExistence type="predicted"/>
<dbReference type="EMBL" id="MKVH01000024">
    <property type="protein sequence ID" value="OJX57089.1"/>
    <property type="molecule type" value="Genomic_DNA"/>
</dbReference>
<evidence type="ECO:0000313" key="3">
    <source>
        <dbReference type="EMBL" id="OJX57089.1"/>
    </source>
</evidence>
<dbReference type="InterPro" id="IPR007845">
    <property type="entry name" value="HemS/ChuX_dom"/>
</dbReference>
<sequence length="348" mass="38746">MEPASIRETWNRMRTSARPPRARDAAAQMGISEGELVAALVGTENVRLDVSCLDIMKGAGTFGYVMALTRNEACVHERKGIYKNVSGSPEHVLVVGADIDLRMFPRHWAYSFACETESPRGTLRSIQTFDASGTAVHKIYLTETSDLDAYRKFVEQYRSGTQDDGLAVRPAPAPPVSSTDVDVERFRADWRALRDTHDFFPMLRKHRVTRIAAMHAAGDDLARSIPRESITTMLNAVSERNAEIMCFVGNDGAIQIHSGPASNIMATGPWINVMDPLWNLHLNLDRVHTVWAVEKPSDDGPIHSIEAFAENGDFIVQFFGKRKPGVPEREDWASLWQELRQAGEVVNG</sequence>